<keyword evidence="2" id="KW-1185">Reference proteome</keyword>
<evidence type="ECO:0000313" key="2">
    <source>
        <dbReference type="Proteomes" id="UP001262835"/>
    </source>
</evidence>
<sequence>MFLPILSDIEKAVQAGLDEHAKAVLERSNELAPKDTGDMIGSGFVSTSDLIAQVGYRDFVARYQHERLDYAHDDGQAKFLETAADELTDQLAPTIGRHIRGALGG</sequence>
<comment type="caution">
    <text evidence="1">The sequence shown here is derived from an EMBL/GenBank/DDBJ whole genome shotgun (WGS) entry which is preliminary data.</text>
</comment>
<gene>
    <name evidence="1" type="ORF">Q9S78_12070</name>
</gene>
<proteinExistence type="predicted"/>
<dbReference type="Proteomes" id="UP001262835">
    <property type="component" value="Unassembled WGS sequence"/>
</dbReference>
<accession>A0ABU3GL22</accession>
<reference evidence="1 2" key="1">
    <citation type="submission" date="2023-08" db="EMBL/GenBank/DDBJ databases">
        <title>Microbacterium aquilitoris sp. nov. and Microbacterium gwkjibeachense sp. nov., isolated from beach.</title>
        <authorList>
            <person name="Lee S.D."/>
            <person name="Yang H."/>
            <person name="Kim I."/>
        </authorList>
    </citation>
    <scope>NUCLEOTIDE SEQUENCE [LARGE SCALE GENOMIC DNA]</scope>
    <source>
        <strain evidence="1 2">KSW-18</strain>
    </source>
</reference>
<protein>
    <recommendedName>
        <fullName evidence="3">HK97 gp10 family phage protein</fullName>
    </recommendedName>
</protein>
<name>A0ABU3GL22_9MICO</name>
<evidence type="ECO:0008006" key="3">
    <source>
        <dbReference type="Google" id="ProtNLM"/>
    </source>
</evidence>
<evidence type="ECO:0000313" key="1">
    <source>
        <dbReference type="EMBL" id="MDT3331405.1"/>
    </source>
</evidence>
<dbReference type="RefSeq" id="WP_311870410.1">
    <property type="nucleotide sequence ID" value="NZ_JAUZVT010000002.1"/>
</dbReference>
<dbReference type="EMBL" id="JAUZVT010000002">
    <property type="protein sequence ID" value="MDT3331405.1"/>
    <property type="molecule type" value="Genomic_DNA"/>
</dbReference>
<organism evidence="1 2">
    <name type="scientific">Microbacterium aquilitoris</name>
    <dbReference type="NCBI Taxonomy" id="3067307"/>
    <lineage>
        <taxon>Bacteria</taxon>
        <taxon>Bacillati</taxon>
        <taxon>Actinomycetota</taxon>
        <taxon>Actinomycetes</taxon>
        <taxon>Micrococcales</taxon>
        <taxon>Microbacteriaceae</taxon>
        <taxon>Microbacterium</taxon>
    </lineage>
</organism>